<keyword evidence="2" id="KW-0677">Repeat</keyword>
<dbReference type="Gene3D" id="2.120.10.30">
    <property type="entry name" value="TolB, C-terminal domain"/>
    <property type="match status" value="3"/>
</dbReference>
<dbReference type="InterPro" id="IPR001258">
    <property type="entry name" value="NHL_repeat"/>
</dbReference>
<protein>
    <submittedName>
        <fullName evidence="5">PKD domain protein</fullName>
    </submittedName>
</protein>
<evidence type="ECO:0000256" key="1">
    <source>
        <dbReference type="ARBA" id="ARBA00022729"/>
    </source>
</evidence>
<evidence type="ECO:0000256" key="2">
    <source>
        <dbReference type="ARBA" id="ARBA00022737"/>
    </source>
</evidence>
<feature type="repeat" description="NHL" evidence="4">
    <location>
        <begin position="427"/>
        <end position="467"/>
    </location>
</feature>
<evidence type="ECO:0000256" key="4">
    <source>
        <dbReference type="PROSITE-ProRule" id="PRU00504"/>
    </source>
</evidence>
<gene>
    <name evidence="5" type="ORF">HGMM_F01C04C08</name>
</gene>
<sequence>MRRRGNGTARALVFAFLLVLFGLNAPGLLSQSQIESPEAPRVTYVLLPKSRCVVAPPSLPADKCPTGTLPPPDFITAINWIAADGSDFEGAIGYEDINKDIVRVSFRVVAATEVKDAPPGTFKVGQIFSFEPPAQTSDKGAFDFRIFTTVPQDVTLEVTLEDAKKNISQPKIFSFKAVGPEPIISGIVFPAEIPLRAEQNVLVGFVDREGQLSRVFFQLVNFDPKRVGDCTLPIDPNGLDVSEQVFGEKEGQLSFTISCNSAQRIILKVVLVDRQGNRSEQSVLRQRSTFEFIAGRKVADGLFFLDQFGQDGSEPGAFRRPQGIAVDSKGSIYVADTENHRIQRFDPDTFKLTEKKPSFVWGGQCLLRTGAGCSDPDGGGPLVPGDGQFNGPTDIAVDAAGNVYVVDSGNHRIQKFDSTGKFLGKWGTRGSGDGQFETPIGIALDGSGKFIYVADKGNHRIQKFDISGPTVRFVGKWGSECNLTVTPPTGRCIDPDGGGPLQTGDGQFFEPQAIAVDGAGNVYVSDTGNHRIQKFDANGKFLLKWGRNGLAQGQFDVPRGLAFTKQGILLVVDQNNNRVQEFNADGTFVRQWGEQGNGEGELNAPQDIAVDSAGNIYIVELLNNRVQKLGDLKTQ</sequence>
<feature type="repeat" description="NHL" evidence="4">
    <location>
        <begin position="305"/>
        <end position="348"/>
    </location>
</feature>
<dbReference type="SUPFAM" id="SSF63829">
    <property type="entry name" value="Calcium-dependent phosphotriesterase"/>
    <property type="match status" value="1"/>
</dbReference>
<dbReference type="PROSITE" id="PS51125">
    <property type="entry name" value="NHL"/>
    <property type="match status" value="6"/>
</dbReference>
<name>H5S8A2_9BACT</name>
<dbReference type="EMBL" id="AP011627">
    <property type="protein sequence ID" value="BAL52388.1"/>
    <property type="molecule type" value="Genomic_DNA"/>
</dbReference>
<dbReference type="InterPro" id="IPR011042">
    <property type="entry name" value="6-blade_b-propeller_TolB-like"/>
</dbReference>
<dbReference type="Pfam" id="PF01436">
    <property type="entry name" value="NHL"/>
    <property type="match status" value="4"/>
</dbReference>
<proteinExistence type="predicted"/>
<keyword evidence="1" id="KW-0732">Signal</keyword>
<reference evidence="5" key="2">
    <citation type="journal article" date="2012" name="PLoS ONE">
        <title>A Deeply Branching Thermophilic Bacterium with an Ancient Acetyl-CoA Pathway Dominates a Subsurface Ecosystem.</title>
        <authorList>
            <person name="Takami H."/>
            <person name="Noguchi H."/>
            <person name="Takaki Y."/>
            <person name="Uchiyama I."/>
            <person name="Toyoda A."/>
            <person name="Nishi S."/>
            <person name="Chee G.-J."/>
            <person name="Arai W."/>
            <person name="Nunoura T."/>
            <person name="Itoh T."/>
            <person name="Hattori M."/>
            <person name="Takai K."/>
        </authorList>
    </citation>
    <scope>NUCLEOTIDE SEQUENCE</scope>
</reference>
<reference evidence="5" key="1">
    <citation type="journal article" date="2005" name="Environ. Microbiol.">
        <title>Genetic and functional properties of uncultivated thermophilic crenarchaeotes from a subsurface gold mine as revealed by analysis of genome fragments.</title>
        <authorList>
            <person name="Nunoura T."/>
            <person name="Hirayama H."/>
            <person name="Takami H."/>
            <person name="Oida H."/>
            <person name="Nishi S."/>
            <person name="Shimamura S."/>
            <person name="Suzuki Y."/>
            <person name="Inagaki F."/>
            <person name="Takai K."/>
            <person name="Nealson K.H."/>
            <person name="Horikoshi K."/>
        </authorList>
    </citation>
    <scope>NUCLEOTIDE SEQUENCE</scope>
</reference>
<feature type="repeat" description="NHL" evidence="4">
    <location>
        <begin position="504"/>
        <end position="538"/>
    </location>
</feature>
<organism evidence="5">
    <name type="scientific">uncultured Acetothermia bacterium</name>
    <dbReference type="NCBI Taxonomy" id="236499"/>
    <lineage>
        <taxon>Bacteria</taxon>
        <taxon>Candidatus Bipolaricaulota</taxon>
        <taxon>environmental samples</taxon>
    </lineage>
</organism>
<keyword evidence="3" id="KW-0325">Glycoprotein</keyword>
<evidence type="ECO:0000313" key="5">
    <source>
        <dbReference type="EMBL" id="BAL52388.1"/>
    </source>
</evidence>
<dbReference type="GO" id="GO:0005576">
    <property type="term" value="C:extracellular region"/>
    <property type="evidence" value="ECO:0007669"/>
    <property type="project" value="TreeGrafter"/>
</dbReference>
<accession>H5S8A2</accession>
<dbReference type="AlphaFoldDB" id="H5S8A2"/>
<dbReference type="PANTHER" id="PTHR10680:SF28">
    <property type="entry name" value="SMP-30_GLUCONOLACTONASE_LRE-LIKE REGION DOMAIN-CONTAINING PROTEIN"/>
    <property type="match status" value="1"/>
</dbReference>
<dbReference type="CDD" id="cd14955">
    <property type="entry name" value="NHL_like_4"/>
    <property type="match status" value="1"/>
</dbReference>
<dbReference type="PANTHER" id="PTHR10680">
    <property type="entry name" value="PEPTIDYL-GLYCINE ALPHA-AMIDATING MONOOXYGENASE"/>
    <property type="match status" value="1"/>
</dbReference>
<evidence type="ECO:0000256" key="3">
    <source>
        <dbReference type="ARBA" id="ARBA00023180"/>
    </source>
</evidence>
<dbReference type="SUPFAM" id="SSF101898">
    <property type="entry name" value="NHL repeat"/>
    <property type="match status" value="1"/>
</dbReference>
<dbReference type="Pfam" id="PF17170">
    <property type="entry name" value="DUF5128"/>
    <property type="match status" value="1"/>
</dbReference>
<feature type="repeat" description="NHL" evidence="4">
    <location>
        <begin position="596"/>
        <end position="632"/>
    </location>
</feature>
<feature type="repeat" description="NHL" evidence="4">
    <location>
        <begin position="546"/>
        <end position="585"/>
    </location>
</feature>
<feature type="repeat" description="NHL" evidence="4">
    <location>
        <begin position="384"/>
        <end position="419"/>
    </location>
</feature>